<feature type="non-terminal residue" evidence="8">
    <location>
        <position position="1"/>
    </location>
</feature>
<proteinExistence type="inferred from homology"/>
<dbReference type="CDD" id="cd20520">
    <property type="entry name" value="CYCLIN_CCNE_rpt2"/>
    <property type="match status" value="1"/>
</dbReference>
<reference evidence="8" key="1">
    <citation type="journal article" date="2013" name="J. Hered.">
        <title>Inventory and phylogenetic analysis of meiotic genes in monogonont rotifers.</title>
        <authorList>
            <person name="Hanson S.J."/>
            <person name="Schurko A.M."/>
            <person name="Hecox-Lea B."/>
            <person name="Mark Welch D.B."/>
            <person name="Stelzer C.P."/>
            <person name="Logsdon J.M.Jr."/>
        </authorList>
    </citation>
    <scope>NUCLEOTIDE SEQUENCE</scope>
</reference>
<dbReference type="InterPro" id="IPR039361">
    <property type="entry name" value="Cyclin"/>
</dbReference>
<name>M4SZI7_9BILA</name>
<dbReference type="Pfam" id="PF02984">
    <property type="entry name" value="Cyclin_C"/>
    <property type="match status" value="1"/>
</dbReference>
<feature type="domain" description="Cyclin-like" evidence="6">
    <location>
        <begin position="71"/>
        <end position="159"/>
    </location>
</feature>
<evidence type="ECO:0000256" key="5">
    <source>
        <dbReference type="RuleBase" id="RU000383"/>
    </source>
</evidence>
<evidence type="ECO:0000256" key="1">
    <source>
        <dbReference type="ARBA" id="ARBA00022618"/>
    </source>
</evidence>
<keyword evidence="3 5" id="KW-0195">Cyclin</keyword>
<comment type="similarity">
    <text evidence="5">Belongs to the cyclin family.</text>
</comment>
<dbReference type="AlphaFoldDB" id="M4SZI7"/>
<sequence length="339" mass="39847">LNDLNLFYKNYDQLRPKSARAKQTPFPNLTWTDKFEFFECMRSSETKYRKSASYLLRHKSIEAQMRAILIDWLIEISYAYRLHRETLHLSIEYLDRFMSLSQVEMRVDRLQLIGLTSLYLAAKNEEIYPPKMSDFCSRMESYACDNEELMKKFEIAMLKTLEWNISPVTANTWLQTYIQLLCANFKHLVLGTDTDEPSSCGTDFVIPVTFYKNSDKNSDTFNSEVGTFYLDTFMKSISLIDLCLFDMEALEFDYSVVSASALYYVLGARGLGKIELVLERVTGYKLEELDECIKWMLAYFEVCKELLFEQDLCQVKQFSSIEPSDWHNVQLYHQYLDLL</sequence>
<dbReference type="InterPro" id="IPR036915">
    <property type="entry name" value="Cyclin-like_sf"/>
</dbReference>
<dbReference type="Pfam" id="PF00134">
    <property type="entry name" value="Cyclin_N"/>
    <property type="match status" value="1"/>
</dbReference>
<organism evidence="8">
    <name type="scientific">Brachionus manjavacas</name>
    <dbReference type="NCBI Taxonomy" id="667381"/>
    <lineage>
        <taxon>Eukaryota</taxon>
        <taxon>Metazoa</taxon>
        <taxon>Spiralia</taxon>
        <taxon>Gnathifera</taxon>
        <taxon>Rotifera</taxon>
        <taxon>Eurotatoria</taxon>
        <taxon>Monogononta</taxon>
        <taxon>Pseudotrocha</taxon>
        <taxon>Ploima</taxon>
        <taxon>Brachionidae</taxon>
        <taxon>Brachionus</taxon>
    </lineage>
</organism>
<dbReference type="PROSITE" id="PS00292">
    <property type="entry name" value="CYCLINS"/>
    <property type="match status" value="1"/>
</dbReference>
<evidence type="ECO:0000313" key="8">
    <source>
        <dbReference type="EMBL" id="AGH55862.1"/>
    </source>
</evidence>
<keyword evidence="1" id="KW-0132">Cell division</keyword>
<dbReference type="InterPro" id="IPR013763">
    <property type="entry name" value="Cyclin-like_dom"/>
</dbReference>
<dbReference type="InterPro" id="IPR006671">
    <property type="entry name" value="Cyclin_N"/>
</dbReference>
<feature type="non-terminal residue" evidence="8">
    <location>
        <position position="339"/>
    </location>
</feature>
<keyword evidence="4" id="KW-0131">Cell cycle</keyword>
<evidence type="ECO:0000259" key="6">
    <source>
        <dbReference type="SMART" id="SM00385"/>
    </source>
</evidence>
<evidence type="ECO:0000256" key="2">
    <source>
        <dbReference type="ARBA" id="ARBA00022776"/>
    </source>
</evidence>
<dbReference type="InterPro" id="IPR048258">
    <property type="entry name" value="Cyclins_cyclin-box"/>
</dbReference>
<evidence type="ECO:0000256" key="3">
    <source>
        <dbReference type="ARBA" id="ARBA00023127"/>
    </source>
</evidence>
<dbReference type="Gene3D" id="1.10.472.10">
    <property type="entry name" value="Cyclin-like"/>
    <property type="match status" value="2"/>
</dbReference>
<feature type="domain" description="Cyclin C-terminal" evidence="7">
    <location>
        <begin position="168"/>
        <end position="335"/>
    </location>
</feature>
<accession>M4SZI7</accession>
<gene>
    <name evidence="8" type="primary">CYCE2</name>
</gene>
<dbReference type="SMART" id="SM00385">
    <property type="entry name" value="CYCLIN"/>
    <property type="match status" value="1"/>
</dbReference>
<dbReference type="SUPFAM" id="SSF47954">
    <property type="entry name" value="Cyclin-like"/>
    <property type="match status" value="2"/>
</dbReference>
<dbReference type="GO" id="GO:0051301">
    <property type="term" value="P:cell division"/>
    <property type="evidence" value="ECO:0007669"/>
    <property type="project" value="UniProtKB-KW"/>
</dbReference>
<dbReference type="FunFam" id="1.10.472.10:FF:000001">
    <property type="entry name" value="G2/mitotic-specific cyclin"/>
    <property type="match status" value="1"/>
</dbReference>
<dbReference type="SMART" id="SM01332">
    <property type="entry name" value="Cyclin_C"/>
    <property type="match status" value="1"/>
</dbReference>
<protein>
    <submittedName>
        <fullName evidence="8">Cyclin E2</fullName>
    </submittedName>
</protein>
<dbReference type="EMBL" id="JX156203">
    <property type="protein sequence ID" value="AGH55862.1"/>
    <property type="molecule type" value="Genomic_DNA"/>
</dbReference>
<dbReference type="InterPro" id="IPR004367">
    <property type="entry name" value="Cyclin_C-dom"/>
</dbReference>
<dbReference type="PANTHER" id="PTHR10177">
    <property type="entry name" value="CYCLINS"/>
    <property type="match status" value="1"/>
</dbReference>
<evidence type="ECO:0000256" key="4">
    <source>
        <dbReference type="ARBA" id="ARBA00023306"/>
    </source>
</evidence>
<keyword evidence="2" id="KW-0498">Mitosis</keyword>
<evidence type="ECO:0000259" key="7">
    <source>
        <dbReference type="SMART" id="SM01332"/>
    </source>
</evidence>